<reference evidence="4 5" key="1">
    <citation type="submission" date="2016-01" db="EMBL/GenBank/DDBJ databases">
        <title>Highly variable Streptococcus oralis are common among viridans streptococci isolated from primates.</title>
        <authorList>
            <person name="Denapaite D."/>
            <person name="Rieger M."/>
            <person name="Koendgen S."/>
            <person name="Brueckner R."/>
            <person name="Ochigava I."/>
            <person name="Kappeler P."/>
            <person name="Maetz-Rensing K."/>
            <person name="Leendertz F."/>
            <person name="Hakenbeck R."/>
        </authorList>
    </citation>
    <scope>NUCLEOTIDE SEQUENCE [LARGE SCALE GENOMIC DNA]</scope>
    <source>
        <strain evidence="4 5">DD25</strain>
    </source>
</reference>
<feature type="domain" description="CAAX prenyl protease 2/Lysostaphin resistance protein A-like" evidence="3">
    <location>
        <begin position="127"/>
        <end position="215"/>
    </location>
</feature>
<feature type="transmembrane region" description="Helical" evidence="2">
    <location>
        <begin position="87"/>
        <end position="108"/>
    </location>
</feature>
<evidence type="ECO:0000313" key="4">
    <source>
        <dbReference type="EMBL" id="KXU07677.1"/>
    </source>
</evidence>
<organism evidence="4 5">
    <name type="scientific">Streptococcus oralis</name>
    <dbReference type="NCBI Taxonomy" id="1303"/>
    <lineage>
        <taxon>Bacteria</taxon>
        <taxon>Bacillati</taxon>
        <taxon>Bacillota</taxon>
        <taxon>Bacilli</taxon>
        <taxon>Lactobacillales</taxon>
        <taxon>Streptococcaceae</taxon>
        <taxon>Streptococcus</taxon>
    </lineage>
</organism>
<dbReference type="InterPro" id="IPR052710">
    <property type="entry name" value="CAAX_protease"/>
</dbReference>
<dbReference type="AlphaFoldDB" id="A0A139QYQ9"/>
<dbReference type="GO" id="GO:0006508">
    <property type="term" value="P:proteolysis"/>
    <property type="evidence" value="ECO:0007669"/>
    <property type="project" value="UniProtKB-KW"/>
</dbReference>
<dbReference type="PANTHER" id="PTHR36435">
    <property type="entry name" value="SLR1288 PROTEIN"/>
    <property type="match status" value="1"/>
</dbReference>
<comment type="caution">
    <text evidence="4">The sequence shown here is derived from an EMBL/GenBank/DDBJ whole genome shotgun (WGS) entry which is preliminary data.</text>
</comment>
<dbReference type="RefSeq" id="WP_061852963.1">
    <property type="nucleotide sequence ID" value="NZ_KQ970789.1"/>
</dbReference>
<keyword evidence="2" id="KW-0812">Transmembrane</keyword>
<keyword evidence="2" id="KW-1133">Transmembrane helix</keyword>
<feature type="transmembrane region" description="Helical" evidence="2">
    <location>
        <begin position="44"/>
        <end position="66"/>
    </location>
</feature>
<dbReference type="Pfam" id="PF02517">
    <property type="entry name" value="Rce1-like"/>
    <property type="match status" value="1"/>
</dbReference>
<dbReference type="PATRIC" id="fig|1303.86.peg.1162"/>
<sequence>MKDKTIWQEVLNRGKWVIILLVAFVLSQFPIGLALFLASNQFPILQSGLLVGALSIVVLIVFIIGARKTQLATFNLSFFKAKDLARLVLSYLVIFATNLLGSLLLRLTNEGTTNNQSILNGLVQNSSLISTFFLLVLIAPICEEILCRGIIPKKIFRGKEKLGFVVGAIVFALLHMPTNLPSVIIYGGMSTVLTWTAYKTERLEMSILLHMILNGIAFCLLALLVLISRNLGLSF</sequence>
<comment type="similarity">
    <text evidence="1">Belongs to the UPF0177 family.</text>
</comment>
<dbReference type="PANTHER" id="PTHR36435:SF1">
    <property type="entry name" value="CAAX AMINO TERMINAL PROTEASE FAMILY PROTEIN"/>
    <property type="match status" value="1"/>
</dbReference>
<evidence type="ECO:0000256" key="2">
    <source>
        <dbReference type="SAM" id="Phobius"/>
    </source>
</evidence>
<evidence type="ECO:0000259" key="3">
    <source>
        <dbReference type="Pfam" id="PF02517"/>
    </source>
</evidence>
<dbReference type="GO" id="GO:0004175">
    <property type="term" value="F:endopeptidase activity"/>
    <property type="evidence" value="ECO:0007669"/>
    <property type="project" value="UniProtKB-ARBA"/>
</dbReference>
<keyword evidence="4" id="KW-0645">Protease</keyword>
<gene>
    <name evidence="4" type="ORF">SORDD25_01134</name>
</gene>
<evidence type="ECO:0000256" key="1">
    <source>
        <dbReference type="ARBA" id="ARBA00009067"/>
    </source>
</evidence>
<accession>A0A139QYQ9</accession>
<feature type="transmembrane region" description="Helical" evidence="2">
    <location>
        <begin position="128"/>
        <end position="151"/>
    </location>
</feature>
<feature type="transmembrane region" description="Helical" evidence="2">
    <location>
        <begin position="163"/>
        <end position="187"/>
    </location>
</feature>
<evidence type="ECO:0000313" key="5">
    <source>
        <dbReference type="Proteomes" id="UP000071369"/>
    </source>
</evidence>
<dbReference type="Proteomes" id="UP000071369">
    <property type="component" value="Unassembled WGS sequence"/>
</dbReference>
<keyword evidence="4" id="KW-0378">Hydrolase</keyword>
<name>A0A139QYQ9_STROR</name>
<dbReference type="EMBL" id="LQZC01000010">
    <property type="protein sequence ID" value="KXU07677.1"/>
    <property type="molecule type" value="Genomic_DNA"/>
</dbReference>
<dbReference type="GO" id="GO:0080120">
    <property type="term" value="P:CAAX-box protein maturation"/>
    <property type="evidence" value="ECO:0007669"/>
    <property type="project" value="UniProtKB-ARBA"/>
</dbReference>
<keyword evidence="2" id="KW-0472">Membrane</keyword>
<dbReference type="InterPro" id="IPR003675">
    <property type="entry name" value="Rce1/LyrA-like_dom"/>
</dbReference>
<feature type="transmembrane region" description="Helical" evidence="2">
    <location>
        <begin position="16"/>
        <end position="38"/>
    </location>
</feature>
<feature type="transmembrane region" description="Helical" evidence="2">
    <location>
        <begin position="207"/>
        <end position="227"/>
    </location>
</feature>
<protein>
    <submittedName>
        <fullName evidence="4">Membrane-bound protease, CAAX family</fullName>
    </submittedName>
</protein>
<proteinExistence type="inferred from homology"/>